<dbReference type="GO" id="GO:0051539">
    <property type="term" value="F:4 iron, 4 sulfur cluster binding"/>
    <property type="evidence" value="ECO:0007669"/>
    <property type="project" value="UniProtKB-KW"/>
</dbReference>
<dbReference type="SMART" id="SM00986">
    <property type="entry name" value="UDG"/>
    <property type="match status" value="1"/>
</dbReference>
<proteinExistence type="inferred from homology"/>
<dbReference type="PANTHER" id="PTHR33693:SF1">
    <property type="entry name" value="TYPE-4 URACIL-DNA GLYCOSYLASE"/>
    <property type="match status" value="1"/>
</dbReference>
<dbReference type="SUPFAM" id="SSF52141">
    <property type="entry name" value="Uracil-DNA glycosylase-like"/>
    <property type="match status" value="1"/>
</dbReference>
<accession>A0A7G1GAC9</accession>
<evidence type="ECO:0000256" key="8">
    <source>
        <dbReference type="ARBA" id="ARBA00022801"/>
    </source>
</evidence>
<keyword evidence="5" id="KW-0004">4Fe-4S</keyword>
<keyword evidence="7" id="KW-0227">DNA damage</keyword>
<dbReference type="EMBL" id="AP018712">
    <property type="protein sequence ID" value="BBE31102.1"/>
    <property type="molecule type" value="Genomic_DNA"/>
</dbReference>
<feature type="domain" description="Uracil-DNA glycosylase-like" evidence="12">
    <location>
        <begin position="32"/>
        <end position="184"/>
    </location>
</feature>
<keyword evidence="6" id="KW-0479">Metal-binding</keyword>
<evidence type="ECO:0000256" key="9">
    <source>
        <dbReference type="ARBA" id="ARBA00023004"/>
    </source>
</evidence>
<evidence type="ECO:0000256" key="7">
    <source>
        <dbReference type="ARBA" id="ARBA00022763"/>
    </source>
</evidence>
<dbReference type="InterPro" id="IPR051536">
    <property type="entry name" value="UDG_Type-4/5"/>
</dbReference>
<keyword evidence="11" id="KW-0234">DNA repair</keyword>
<evidence type="ECO:0000256" key="11">
    <source>
        <dbReference type="ARBA" id="ARBA00023204"/>
    </source>
</evidence>
<dbReference type="InterPro" id="IPR005273">
    <property type="entry name" value="Ura-DNA_glyco_family4"/>
</dbReference>
<dbReference type="NCBIfam" id="TIGR00758">
    <property type="entry name" value="UDG_fam4"/>
    <property type="match status" value="1"/>
</dbReference>
<keyword evidence="14" id="KW-1185">Reference proteome</keyword>
<evidence type="ECO:0000256" key="1">
    <source>
        <dbReference type="ARBA" id="ARBA00001400"/>
    </source>
</evidence>
<evidence type="ECO:0000256" key="6">
    <source>
        <dbReference type="ARBA" id="ARBA00022723"/>
    </source>
</evidence>
<evidence type="ECO:0000313" key="14">
    <source>
        <dbReference type="Proteomes" id="UP000516361"/>
    </source>
</evidence>
<dbReference type="InterPro" id="IPR036895">
    <property type="entry name" value="Uracil-DNA_glycosylase-like_sf"/>
</dbReference>
<comment type="catalytic activity">
    <reaction evidence="1">
        <text>Hydrolyzes single-stranded DNA or mismatched double-stranded DNA and polynucleotides, releasing free uracil.</text>
        <dbReference type="EC" id="3.2.2.27"/>
    </reaction>
</comment>
<protein>
    <recommendedName>
        <fullName evidence="4">Type-4 uracil-DNA glycosylase</fullName>
        <ecNumber evidence="3">3.2.2.27</ecNumber>
    </recommendedName>
</protein>
<evidence type="ECO:0000313" key="13">
    <source>
        <dbReference type="EMBL" id="BBE31102.1"/>
    </source>
</evidence>
<dbReference type="PANTHER" id="PTHR33693">
    <property type="entry name" value="TYPE-5 URACIL-DNA GLYCOSYLASE"/>
    <property type="match status" value="1"/>
</dbReference>
<dbReference type="KEGG" id="ocy:OSSY52_12430"/>
<gene>
    <name evidence="13" type="ORF">OSSY52_12430</name>
</gene>
<keyword evidence="8" id="KW-0378">Hydrolase</keyword>
<dbReference type="InterPro" id="IPR005122">
    <property type="entry name" value="Uracil-DNA_glycosylase-like"/>
</dbReference>
<comment type="similarity">
    <text evidence="2">Belongs to the uracil-DNA glycosylase (UDG) superfamily. Type 4 (UDGa) family.</text>
</comment>
<dbReference type="RefSeq" id="WP_232521149.1">
    <property type="nucleotide sequence ID" value="NZ_AP018712.1"/>
</dbReference>
<dbReference type="Proteomes" id="UP000516361">
    <property type="component" value="Chromosome"/>
</dbReference>
<dbReference type="GO" id="GO:0004844">
    <property type="term" value="F:uracil DNA N-glycosylase activity"/>
    <property type="evidence" value="ECO:0007669"/>
    <property type="project" value="UniProtKB-EC"/>
</dbReference>
<keyword evidence="10" id="KW-0411">Iron-sulfur</keyword>
<dbReference type="CDD" id="cd10030">
    <property type="entry name" value="UDG-F4_TTUDGA_SPO1dp_like"/>
    <property type="match status" value="1"/>
</dbReference>
<dbReference type="SMART" id="SM00987">
    <property type="entry name" value="UreE_C"/>
    <property type="match status" value="1"/>
</dbReference>
<evidence type="ECO:0000256" key="3">
    <source>
        <dbReference type="ARBA" id="ARBA00012030"/>
    </source>
</evidence>
<dbReference type="InParanoid" id="A0A7G1GAC9"/>
<dbReference type="GO" id="GO:0046872">
    <property type="term" value="F:metal ion binding"/>
    <property type="evidence" value="ECO:0007669"/>
    <property type="project" value="UniProtKB-KW"/>
</dbReference>
<dbReference type="GO" id="GO:0006281">
    <property type="term" value="P:DNA repair"/>
    <property type="evidence" value="ECO:0007669"/>
    <property type="project" value="UniProtKB-KW"/>
</dbReference>
<evidence type="ECO:0000256" key="2">
    <source>
        <dbReference type="ARBA" id="ARBA00006521"/>
    </source>
</evidence>
<evidence type="ECO:0000256" key="10">
    <source>
        <dbReference type="ARBA" id="ARBA00023014"/>
    </source>
</evidence>
<dbReference type="AlphaFoldDB" id="A0A7G1GAC9"/>
<dbReference type="Gene3D" id="3.40.470.10">
    <property type="entry name" value="Uracil-DNA glycosylase-like domain"/>
    <property type="match status" value="1"/>
</dbReference>
<evidence type="ECO:0000259" key="12">
    <source>
        <dbReference type="SMART" id="SM00986"/>
    </source>
</evidence>
<keyword evidence="9" id="KW-0408">Iron</keyword>
<dbReference type="EC" id="3.2.2.27" evidence="3"/>
<evidence type="ECO:0000256" key="5">
    <source>
        <dbReference type="ARBA" id="ARBA00022485"/>
    </source>
</evidence>
<name>A0A7G1GAC9_9BACT</name>
<sequence length="216" mass="24303">MFDKNFEIEYINKKISKCEKCSLHLSRNTTVPGEGNINSPIVFVGEGPGADEDATGHPFVGKAGQFLEKMLVNWSKLKKSDVYITNIVKCRPPKNRVPTTEEIKLCTPFLESQLIILKPKIIVALGSTSLKYFGINKKITAARGHFFDWKGNIKIFATFHPSYLIRNQSMEKNSPTWYASFDMKAIGWMYKAFNSGKTADEIVKVINERMKASGGV</sequence>
<organism evidence="13 14">
    <name type="scientific">Tepiditoga spiralis</name>
    <dbReference type="NCBI Taxonomy" id="2108365"/>
    <lineage>
        <taxon>Bacteria</taxon>
        <taxon>Thermotogati</taxon>
        <taxon>Thermotogota</taxon>
        <taxon>Thermotogae</taxon>
        <taxon>Petrotogales</taxon>
        <taxon>Petrotogaceae</taxon>
        <taxon>Tepiditoga</taxon>
    </lineage>
</organism>
<reference evidence="13 14" key="1">
    <citation type="submission" date="2018-06" db="EMBL/GenBank/DDBJ databases">
        <title>Genome sequencing of Oceanotoga sp. sy52.</title>
        <authorList>
            <person name="Mori K."/>
        </authorList>
    </citation>
    <scope>NUCLEOTIDE SEQUENCE [LARGE SCALE GENOMIC DNA]</scope>
    <source>
        <strain evidence="14">sy52</strain>
    </source>
</reference>
<dbReference type="Pfam" id="PF03167">
    <property type="entry name" value="UDG"/>
    <property type="match status" value="1"/>
</dbReference>
<evidence type="ECO:0000256" key="4">
    <source>
        <dbReference type="ARBA" id="ARBA00019403"/>
    </source>
</evidence>